<evidence type="ECO:0000313" key="1">
    <source>
        <dbReference type="EMBL" id="SEL25602.1"/>
    </source>
</evidence>
<accession>A0A1H7NQ17</accession>
<proteinExistence type="predicted"/>
<keyword evidence="2" id="KW-1185">Reference proteome</keyword>
<evidence type="ECO:0000313" key="2">
    <source>
        <dbReference type="Proteomes" id="UP000198916"/>
    </source>
</evidence>
<dbReference type="EMBL" id="FNZR01000004">
    <property type="protein sequence ID" value="SEL25602.1"/>
    <property type="molecule type" value="Genomic_DNA"/>
</dbReference>
<organism evidence="1 2">
    <name type="scientific">Parapedobacter koreensis</name>
    <dbReference type="NCBI Taxonomy" id="332977"/>
    <lineage>
        <taxon>Bacteria</taxon>
        <taxon>Pseudomonadati</taxon>
        <taxon>Bacteroidota</taxon>
        <taxon>Sphingobacteriia</taxon>
        <taxon>Sphingobacteriales</taxon>
        <taxon>Sphingobacteriaceae</taxon>
        <taxon>Parapedobacter</taxon>
    </lineage>
</organism>
<sequence length="29" mass="3347">MVEILGKKLNNKAKYAVHLETLVSKSYRI</sequence>
<reference evidence="2" key="1">
    <citation type="submission" date="2016-10" db="EMBL/GenBank/DDBJ databases">
        <authorList>
            <person name="Varghese N."/>
            <person name="Submissions S."/>
        </authorList>
    </citation>
    <scope>NUCLEOTIDE SEQUENCE [LARGE SCALE GENOMIC DNA]</scope>
    <source>
        <strain evidence="2">Jip14</strain>
    </source>
</reference>
<protein>
    <submittedName>
        <fullName evidence="1">Uncharacterized protein</fullName>
    </submittedName>
</protein>
<gene>
    <name evidence="1" type="ORF">SAMN05421740_10465</name>
</gene>
<dbReference type="Proteomes" id="UP000198916">
    <property type="component" value="Unassembled WGS sequence"/>
</dbReference>
<dbReference type="AlphaFoldDB" id="A0A1H7NQ17"/>
<name>A0A1H7NQ17_9SPHI</name>